<dbReference type="RefSeq" id="WP_123631463.1">
    <property type="nucleotide sequence ID" value="NZ_AYKH01000023.1"/>
</dbReference>
<dbReference type="GO" id="GO:0006261">
    <property type="term" value="P:DNA-templated DNA replication"/>
    <property type="evidence" value="ECO:0007669"/>
    <property type="project" value="TreeGrafter"/>
</dbReference>
<comment type="caution">
    <text evidence="4">The sequence shown here is derived from an EMBL/GenBank/DDBJ whole genome shotgun (WGS) entry which is preliminary data.</text>
</comment>
<dbReference type="Proteomes" id="UP000283993">
    <property type="component" value="Unassembled WGS sequence"/>
</dbReference>
<name>A0A423PKT3_9GAMM</name>
<sequence length="325" mass="35239">MTAARDALPWQAGLWAHMSRAIADGHVGHGLLFCGPPGVGKRAFAERTVRALLCRDRTADGDACDRCGACHQYKAGTHPDLSQLVPEETGRLIKVEAVRAFAERLQLTSQYDTGRLGWIEPAEALSASAANSLLKTLEEPPAGCHIVLITDRVSAVMPTIRSRCQLWRVPPPAPAEARAWLSAQGIAAEGLDSDSLRTPLAVHTRQSRDYDRLEAAWDADLAELLAARADAVEVAERAAADPADLWLDWLYRRSGALLTASLGQGADAELPAPLARAGARLEPAALQRWCARVAETARLAHTNADWRLVIESLLLHLSEAVRRTR</sequence>
<keyword evidence="2" id="KW-0239">DNA-directed DNA polymerase</keyword>
<dbReference type="NCBIfam" id="TIGR00678">
    <property type="entry name" value="holB"/>
    <property type="match status" value="1"/>
</dbReference>
<dbReference type="EC" id="2.7.7.7" evidence="1"/>
<evidence type="ECO:0000256" key="3">
    <source>
        <dbReference type="ARBA" id="ARBA00049244"/>
    </source>
</evidence>
<dbReference type="EMBL" id="AYKH01000023">
    <property type="protein sequence ID" value="ROO26214.1"/>
    <property type="molecule type" value="Genomic_DNA"/>
</dbReference>
<reference evidence="4 5" key="1">
    <citation type="submission" date="2013-10" db="EMBL/GenBank/DDBJ databases">
        <title>Salinisphaera orenii MK-B5 Genome Sequencing.</title>
        <authorList>
            <person name="Lai Q."/>
            <person name="Li C."/>
            <person name="Shao Z."/>
        </authorList>
    </citation>
    <scope>NUCLEOTIDE SEQUENCE [LARGE SCALE GENOMIC DNA]</scope>
    <source>
        <strain evidence="4 5">MK-B5</strain>
    </source>
</reference>
<dbReference type="GO" id="GO:0009360">
    <property type="term" value="C:DNA polymerase III complex"/>
    <property type="evidence" value="ECO:0007669"/>
    <property type="project" value="TreeGrafter"/>
</dbReference>
<evidence type="ECO:0000313" key="5">
    <source>
        <dbReference type="Proteomes" id="UP000283993"/>
    </source>
</evidence>
<evidence type="ECO:0000256" key="2">
    <source>
        <dbReference type="ARBA" id="ARBA00022932"/>
    </source>
</evidence>
<keyword evidence="2" id="KW-0808">Transferase</keyword>
<comment type="catalytic activity">
    <reaction evidence="3">
        <text>DNA(n) + a 2'-deoxyribonucleoside 5'-triphosphate = DNA(n+1) + diphosphate</text>
        <dbReference type="Rhea" id="RHEA:22508"/>
        <dbReference type="Rhea" id="RHEA-COMP:17339"/>
        <dbReference type="Rhea" id="RHEA-COMP:17340"/>
        <dbReference type="ChEBI" id="CHEBI:33019"/>
        <dbReference type="ChEBI" id="CHEBI:61560"/>
        <dbReference type="ChEBI" id="CHEBI:173112"/>
        <dbReference type="EC" id="2.7.7.7"/>
    </reaction>
</comment>
<keyword evidence="2" id="KW-0548">Nucleotidyltransferase</keyword>
<dbReference type="AlphaFoldDB" id="A0A423PKT3"/>
<organism evidence="4 5">
    <name type="scientific">Salinisphaera orenii MK-B5</name>
    <dbReference type="NCBI Taxonomy" id="856730"/>
    <lineage>
        <taxon>Bacteria</taxon>
        <taxon>Pseudomonadati</taxon>
        <taxon>Pseudomonadota</taxon>
        <taxon>Gammaproteobacteria</taxon>
        <taxon>Salinisphaerales</taxon>
        <taxon>Salinisphaeraceae</taxon>
        <taxon>Salinisphaera</taxon>
    </lineage>
</organism>
<dbReference type="Pfam" id="PF13177">
    <property type="entry name" value="DNA_pol3_delta2"/>
    <property type="match status" value="1"/>
</dbReference>
<gene>
    <name evidence="4" type="ORF">SAOR_10955</name>
</gene>
<dbReference type="GO" id="GO:0008408">
    <property type="term" value="F:3'-5' exonuclease activity"/>
    <property type="evidence" value="ECO:0007669"/>
    <property type="project" value="InterPro"/>
</dbReference>
<accession>A0A423PKT3</accession>
<dbReference type="PANTHER" id="PTHR11669:SF8">
    <property type="entry name" value="DNA POLYMERASE III SUBUNIT DELTA"/>
    <property type="match status" value="1"/>
</dbReference>
<evidence type="ECO:0000256" key="1">
    <source>
        <dbReference type="ARBA" id="ARBA00012417"/>
    </source>
</evidence>
<dbReference type="InterPro" id="IPR004622">
    <property type="entry name" value="DNA_pol_HolB"/>
</dbReference>
<keyword evidence="5" id="KW-1185">Reference proteome</keyword>
<dbReference type="PANTHER" id="PTHR11669">
    <property type="entry name" value="REPLICATION FACTOR C / DNA POLYMERASE III GAMMA-TAU SUBUNIT"/>
    <property type="match status" value="1"/>
</dbReference>
<dbReference type="InterPro" id="IPR050238">
    <property type="entry name" value="DNA_Rep/Repair_Clamp_Loader"/>
</dbReference>
<dbReference type="Gene3D" id="3.40.50.300">
    <property type="entry name" value="P-loop containing nucleotide triphosphate hydrolases"/>
    <property type="match status" value="1"/>
</dbReference>
<evidence type="ECO:0000313" key="4">
    <source>
        <dbReference type="EMBL" id="ROO26214.1"/>
    </source>
</evidence>
<protein>
    <recommendedName>
        <fullName evidence="1">DNA-directed DNA polymerase</fullName>
        <ecNumber evidence="1">2.7.7.7</ecNumber>
    </recommendedName>
</protein>
<proteinExistence type="predicted"/>
<dbReference type="SUPFAM" id="SSF52540">
    <property type="entry name" value="P-loop containing nucleoside triphosphate hydrolases"/>
    <property type="match status" value="1"/>
</dbReference>
<dbReference type="GO" id="GO:0003887">
    <property type="term" value="F:DNA-directed DNA polymerase activity"/>
    <property type="evidence" value="ECO:0007669"/>
    <property type="project" value="UniProtKB-KW"/>
</dbReference>
<dbReference type="InterPro" id="IPR027417">
    <property type="entry name" value="P-loop_NTPase"/>
</dbReference>